<sequence>MSAPKEAGEVPLLGHSRALLRLSEVFALSGGALFIAMVGLSIVSIVGRKLWSAPVNGDIELLQMGTGIAAAAFFPYCTMKNEHLRVEFFTEGLSPRLRAGLDALANVMLAAAMALLAWRSAVQAHELHEAGEVTVMRNIAVWIPVACLVPSLALTAICSLDRAVDCLTSRSAAS</sequence>
<evidence type="ECO:0000256" key="4">
    <source>
        <dbReference type="ARBA" id="ARBA00022519"/>
    </source>
</evidence>
<dbReference type="InterPro" id="IPR055348">
    <property type="entry name" value="DctQ"/>
</dbReference>
<evidence type="ECO:0000256" key="1">
    <source>
        <dbReference type="ARBA" id="ARBA00004429"/>
    </source>
</evidence>
<keyword evidence="7 9" id="KW-0472">Membrane</keyword>
<keyword evidence="3" id="KW-1003">Cell membrane</keyword>
<keyword evidence="2 9" id="KW-0813">Transport</keyword>
<evidence type="ECO:0000256" key="6">
    <source>
        <dbReference type="ARBA" id="ARBA00022989"/>
    </source>
</evidence>
<evidence type="ECO:0000256" key="7">
    <source>
        <dbReference type="ARBA" id="ARBA00023136"/>
    </source>
</evidence>
<dbReference type="PANTHER" id="PTHR35011:SF10">
    <property type="entry name" value="TRAP TRANSPORTER SMALL PERMEASE PROTEIN"/>
    <property type="match status" value="1"/>
</dbReference>
<comment type="caution">
    <text evidence="11">The sequence shown here is derived from an EMBL/GenBank/DDBJ whole genome shotgun (WGS) entry which is preliminary data.</text>
</comment>
<keyword evidence="4 9" id="KW-0997">Cell inner membrane</keyword>
<evidence type="ECO:0000313" key="11">
    <source>
        <dbReference type="EMBL" id="MFG1372299.1"/>
    </source>
</evidence>
<evidence type="ECO:0000256" key="8">
    <source>
        <dbReference type="ARBA" id="ARBA00038436"/>
    </source>
</evidence>
<feature type="transmembrane region" description="Helical" evidence="9">
    <location>
        <begin position="99"/>
        <end position="119"/>
    </location>
</feature>
<evidence type="ECO:0000256" key="2">
    <source>
        <dbReference type="ARBA" id="ARBA00022448"/>
    </source>
</evidence>
<proteinExistence type="inferred from homology"/>
<protein>
    <recommendedName>
        <fullName evidence="9">TRAP transporter small permease protein</fullName>
    </recommendedName>
</protein>
<comment type="subunit">
    <text evidence="9">The complex comprises the extracytoplasmic solute receptor protein and the two transmembrane proteins.</text>
</comment>
<feature type="transmembrane region" description="Helical" evidence="9">
    <location>
        <begin position="59"/>
        <end position="78"/>
    </location>
</feature>
<dbReference type="RefSeq" id="WP_393992202.1">
    <property type="nucleotide sequence ID" value="NZ_JBAFVH010000004.1"/>
</dbReference>
<comment type="subcellular location">
    <subcellularLocation>
        <location evidence="1 9">Cell inner membrane</location>
        <topology evidence="1 9">Multi-pass membrane protein</topology>
    </subcellularLocation>
</comment>
<feature type="transmembrane region" description="Helical" evidence="9">
    <location>
        <begin position="139"/>
        <end position="160"/>
    </location>
</feature>
<reference evidence="11 12" key="1">
    <citation type="submission" date="2024-02" db="EMBL/GenBank/DDBJ databases">
        <title>Expansion and revision of Xanthobacter and proposal of Roseixanthobacter gen. nov.</title>
        <authorList>
            <person name="Soltysiak M.P.M."/>
            <person name="Jalihal A."/>
            <person name="Ory A."/>
            <person name="Chrisophersen C."/>
            <person name="Lee A.D."/>
            <person name="Boulton J."/>
            <person name="Springer M."/>
        </authorList>
    </citation>
    <scope>NUCLEOTIDE SEQUENCE [LARGE SCALE GENOMIC DNA]</scope>
    <source>
        <strain evidence="11 12">23A</strain>
    </source>
</reference>
<dbReference type="InterPro" id="IPR007387">
    <property type="entry name" value="TRAP_DctQ"/>
</dbReference>
<evidence type="ECO:0000256" key="9">
    <source>
        <dbReference type="RuleBase" id="RU369079"/>
    </source>
</evidence>
<evidence type="ECO:0000259" key="10">
    <source>
        <dbReference type="Pfam" id="PF04290"/>
    </source>
</evidence>
<comment type="function">
    <text evidence="9">Part of the tripartite ATP-independent periplasmic (TRAP) transport system.</text>
</comment>
<keyword evidence="12" id="KW-1185">Reference proteome</keyword>
<accession>A0ABW6ZU84</accession>
<evidence type="ECO:0000256" key="3">
    <source>
        <dbReference type="ARBA" id="ARBA00022475"/>
    </source>
</evidence>
<name>A0ABW6ZU84_9HYPH</name>
<evidence type="ECO:0000313" key="12">
    <source>
        <dbReference type="Proteomes" id="UP001604002"/>
    </source>
</evidence>
<dbReference type="Proteomes" id="UP001604002">
    <property type="component" value="Unassembled WGS sequence"/>
</dbReference>
<dbReference type="PANTHER" id="PTHR35011">
    <property type="entry name" value="2,3-DIKETO-L-GULONATE TRAP TRANSPORTER SMALL PERMEASE PROTEIN YIAM"/>
    <property type="match status" value="1"/>
</dbReference>
<dbReference type="Pfam" id="PF04290">
    <property type="entry name" value="DctQ"/>
    <property type="match status" value="1"/>
</dbReference>
<keyword evidence="5 9" id="KW-0812">Transmembrane</keyword>
<dbReference type="EMBL" id="JBAFVH010000004">
    <property type="protein sequence ID" value="MFG1372299.1"/>
    <property type="molecule type" value="Genomic_DNA"/>
</dbReference>
<keyword evidence="6 9" id="KW-1133">Transmembrane helix</keyword>
<feature type="transmembrane region" description="Helical" evidence="9">
    <location>
        <begin position="25"/>
        <end position="47"/>
    </location>
</feature>
<feature type="domain" description="Tripartite ATP-independent periplasmic transporters DctQ component" evidence="10">
    <location>
        <begin position="37"/>
        <end position="167"/>
    </location>
</feature>
<comment type="similarity">
    <text evidence="8 9">Belongs to the TRAP transporter small permease family.</text>
</comment>
<gene>
    <name evidence="11" type="ORF">V5F32_09000</name>
</gene>
<evidence type="ECO:0000256" key="5">
    <source>
        <dbReference type="ARBA" id="ARBA00022692"/>
    </source>
</evidence>
<organism evidence="11 12">
    <name type="scientific">Xanthobacter oligotrophicus</name>
    <dbReference type="NCBI Taxonomy" id="2607286"/>
    <lineage>
        <taxon>Bacteria</taxon>
        <taxon>Pseudomonadati</taxon>
        <taxon>Pseudomonadota</taxon>
        <taxon>Alphaproteobacteria</taxon>
        <taxon>Hyphomicrobiales</taxon>
        <taxon>Xanthobacteraceae</taxon>
        <taxon>Xanthobacter</taxon>
    </lineage>
</organism>